<dbReference type="InterPro" id="IPR013783">
    <property type="entry name" value="Ig-like_fold"/>
</dbReference>
<gene>
    <name evidence="5" type="ORF">GCM10022210_20300</name>
</gene>
<comment type="caution">
    <text evidence="5">The sequence shown here is derived from an EMBL/GenBank/DDBJ whole genome shotgun (WGS) entry which is preliminary data.</text>
</comment>
<dbReference type="Pfam" id="PF07495">
    <property type="entry name" value="Y_Y_Y"/>
    <property type="match status" value="1"/>
</dbReference>
<reference evidence="6" key="1">
    <citation type="journal article" date="2019" name="Int. J. Syst. Evol. Microbiol.">
        <title>The Global Catalogue of Microorganisms (GCM) 10K type strain sequencing project: providing services to taxonomists for standard genome sequencing and annotation.</title>
        <authorList>
            <consortium name="The Broad Institute Genomics Platform"/>
            <consortium name="The Broad Institute Genome Sequencing Center for Infectious Disease"/>
            <person name="Wu L."/>
            <person name="Ma J."/>
        </authorList>
    </citation>
    <scope>NUCLEOTIDE SEQUENCE [LARGE SCALE GENOMIC DNA]</scope>
    <source>
        <strain evidence="6">JCM 16601</strain>
    </source>
</reference>
<feature type="domain" description="Two component regulator three Y" evidence="4">
    <location>
        <begin position="724"/>
        <end position="786"/>
    </location>
</feature>
<keyword evidence="1" id="KW-0597">Phosphoprotein</keyword>
<evidence type="ECO:0000313" key="6">
    <source>
        <dbReference type="Proteomes" id="UP001500742"/>
    </source>
</evidence>
<dbReference type="PANTHER" id="PTHR43547">
    <property type="entry name" value="TWO-COMPONENT HISTIDINE KINASE"/>
    <property type="match status" value="1"/>
</dbReference>
<evidence type="ECO:0000256" key="1">
    <source>
        <dbReference type="ARBA" id="ARBA00022553"/>
    </source>
</evidence>
<evidence type="ECO:0000256" key="3">
    <source>
        <dbReference type="SAM" id="Phobius"/>
    </source>
</evidence>
<sequence>MLTQVDAFAPSQLPDFYLLNCKPYFRKIGLLDKPMLFVPMRKPLLLFTFLFFIATQQSQAVDIKSIGVPYVQNYTKAMYQWGNQNWSVTRDEHGIMYFGNAEGLLAFDGKYWQQYHMPNGLIVRSVSADGKGKIYAGAYGEFGYWADDKKGFLKYHSLCRLVPAKFNPVNEEIWKIYIDGDRVIFQSFGAIYIYANGKISVIKAPSPYLFMFKVGKRFFVEQVSAGLFELKNNRLEFIPGSNILEPSGVLAILPLPQNKYIIGTAQKGLFIYDGQTIKPWANQANDFLKTYQLNNGAAVAGKYFAFGTILNGIVVIDTAGNLIQHINKSSGLQNNTVLSLYTDNEQNLWAGLDNGIDRIEINSPLYFYFDKTGRFGTVYSSIIFDNKIYLGTNQGLFYSDWNPDSNSKLFQSFDFKLIPGSQGQVWELSLQDGRLLCGHNDGTYQVNGNSITKISNITGGWTTKRLSVDKLIQGNYTGLVIFKKDAAGNWLFDHKVEGFGEPSRYVEQDSKGQIWVSHAYKGIYKIMLSADLKKVTTKVYYDGKYGLPGSYNVNVFDLDNRVVFSSDSGFYVYDDITDRFFKYTQLNKKLGTFATSSKIIKAIGKKYWFVNHGRVALADFSVPGKLSIDTNRFSILNGQMVQHYETINRINNATYLISIDDGFVILNDEDALVPNKTQIPEVLIRQVENITDKVYTLSENGNGVDEIALPYAQNNIRISFSLPYYKQAKIKYQYYLDGYSKQWSDWTSQSQKEFTNLDQGTYHFGVRAKINDQNVSAITTLSFVILAPWYAGKVAMLFYVLLIILAYYAIRYYYRLKLKRHQQRIHQKLQHEKEEFLKQEAIANEQQIINIKNEQLQAELAGKSRELANSAMNLVYKNELLQKISEEILQLKDGSGKKLADDQLRRIQKVIDEGMNDERDWNIFETSFNEAHENFFKKLKSDHPDLVPNDLKLCAYLRMNMSSKEMASLLNISLRGVEIRRYRLRKKLNLEHDKNLTEFLIEL</sequence>
<dbReference type="Proteomes" id="UP001500742">
    <property type="component" value="Unassembled WGS sequence"/>
</dbReference>
<feature type="transmembrane region" description="Helical" evidence="3">
    <location>
        <begin position="789"/>
        <end position="810"/>
    </location>
</feature>
<keyword evidence="3" id="KW-1133">Transmembrane helix</keyword>
<dbReference type="Gene3D" id="1.10.10.10">
    <property type="entry name" value="Winged helix-like DNA-binding domain superfamily/Winged helix DNA-binding domain"/>
    <property type="match status" value="1"/>
</dbReference>
<dbReference type="SUPFAM" id="SSF46894">
    <property type="entry name" value="C-terminal effector domain of the bipartite response regulators"/>
    <property type="match status" value="1"/>
</dbReference>
<dbReference type="Gene3D" id="2.60.40.10">
    <property type="entry name" value="Immunoglobulins"/>
    <property type="match status" value="1"/>
</dbReference>
<dbReference type="Gene3D" id="2.130.10.10">
    <property type="entry name" value="YVTN repeat-like/Quinoprotein amine dehydrogenase"/>
    <property type="match status" value="2"/>
</dbReference>
<dbReference type="InterPro" id="IPR016032">
    <property type="entry name" value="Sig_transdc_resp-reg_C-effctor"/>
</dbReference>
<accession>A0ABP7PTX5</accession>
<keyword evidence="3" id="KW-0812">Transmembrane</keyword>
<name>A0ABP7PTX5_9SPHI</name>
<dbReference type="InterPro" id="IPR011123">
    <property type="entry name" value="Y_Y_Y"/>
</dbReference>
<dbReference type="InterPro" id="IPR015943">
    <property type="entry name" value="WD40/YVTN_repeat-like_dom_sf"/>
</dbReference>
<evidence type="ECO:0000313" key="5">
    <source>
        <dbReference type="EMBL" id="GAA3971027.1"/>
    </source>
</evidence>
<dbReference type="InterPro" id="IPR036388">
    <property type="entry name" value="WH-like_DNA-bd_sf"/>
</dbReference>
<dbReference type="EMBL" id="BAAAZC010000015">
    <property type="protein sequence ID" value="GAA3971027.1"/>
    <property type="molecule type" value="Genomic_DNA"/>
</dbReference>
<dbReference type="SUPFAM" id="SSF63829">
    <property type="entry name" value="Calcium-dependent phosphotriesterase"/>
    <property type="match status" value="1"/>
</dbReference>
<dbReference type="PANTHER" id="PTHR43547:SF2">
    <property type="entry name" value="HYBRID SIGNAL TRANSDUCTION HISTIDINE KINASE C"/>
    <property type="match status" value="1"/>
</dbReference>
<protein>
    <submittedName>
        <fullName evidence="5">Triple tyrosine motif-containing protein</fullName>
    </submittedName>
</protein>
<dbReference type="RefSeq" id="WP_259091737.1">
    <property type="nucleotide sequence ID" value="NZ_BAAAZC010000015.1"/>
</dbReference>
<proteinExistence type="predicted"/>
<organism evidence="5 6">
    <name type="scientific">Mucilaginibacter dorajii</name>
    <dbReference type="NCBI Taxonomy" id="692994"/>
    <lineage>
        <taxon>Bacteria</taxon>
        <taxon>Pseudomonadati</taxon>
        <taxon>Bacteroidota</taxon>
        <taxon>Sphingobacteriia</taxon>
        <taxon>Sphingobacteriales</taxon>
        <taxon>Sphingobacteriaceae</taxon>
        <taxon>Mucilaginibacter</taxon>
    </lineage>
</organism>
<evidence type="ECO:0000259" key="4">
    <source>
        <dbReference type="Pfam" id="PF07495"/>
    </source>
</evidence>
<evidence type="ECO:0000256" key="2">
    <source>
        <dbReference type="SAM" id="Coils"/>
    </source>
</evidence>
<keyword evidence="3" id="KW-0472">Membrane</keyword>
<keyword evidence="2" id="KW-0175">Coiled coil</keyword>
<keyword evidence="6" id="KW-1185">Reference proteome</keyword>
<feature type="coiled-coil region" evidence="2">
    <location>
        <begin position="826"/>
        <end position="873"/>
    </location>
</feature>